<evidence type="ECO:0000313" key="2">
    <source>
        <dbReference type="EMBL" id="EEQ10872.1"/>
    </source>
</evidence>
<dbReference type="Proteomes" id="UP000003027">
    <property type="component" value="Unassembled WGS sequence"/>
</dbReference>
<accession>A0ABP2EER1</accession>
<keyword evidence="1" id="KW-0472">Membrane</keyword>
<keyword evidence="3" id="KW-1185">Reference proteome</keyword>
<reference evidence="2" key="1">
    <citation type="submission" date="2008-12" db="EMBL/GenBank/DDBJ databases">
        <title>Annotation of the Yersinia mollaretii ATCC 43969 genome.</title>
        <authorList>
            <person name="Read T.D."/>
            <person name="Akmal A."/>
            <person name="Bishop-Lilly K."/>
            <person name="Chen P.E."/>
            <person name="Cook C."/>
            <person name="Kiley M.P."/>
            <person name="Lentz S."/>
            <person name="Mateczun A."/>
            <person name="Nagarajan N."/>
            <person name="Nolan N."/>
            <person name="Osborne B.I."/>
            <person name="Pop M."/>
            <person name="Sozhamannan S."/>
            <person name="Stewart A.C."/>
            <person name="Sulakvelidze A."/>
            <person name="Thomason B."/>
            <person name="Willner K."/>
            <person name="Zwick M.E."/>
        </authorList>
    </citation>
    <scope>NUCLEOTIDE SEQUENCE [LARGE SCALE GENOMIC DNA]</scope>
    <source>
        <strain evidence="2">ATCC 43969</strain>
    </source>
</reference>
<proteinExistence type="predicted"/>
<sequence length="53" mass="6161">MGYFWRDYTHISMRKILTAALFSEKRRYIAKPESGFLFLLFLGGNASPAIFMP</sequence>
<evidence type="ECO:0000256" key="1">
    <source>
        <dbReference type="SAM" id="Phobius"/>
    </source>
</evidence>
<evidence type="ECO:0000313" key="3">
    <source>
        <dbReference type="Proteomes" id="UP000003027"/>
    </source>
</evidence>
<dbReference type="EMBL" id="AALD02000013">
    <property type="protein sequence ID" value="EEQ10872.1"/>
    <property type="molecule type" value="Genomic_DNA"/>
</dbReference>
<organism evidence="2 3">
    <name type="scientific">Yersinia mollaretii (strain ATCC 43969 / DSM 18520 / CIP 103324 / CNY 7263 / WAIP 204)</name>
    <dbReference type="NCBI Taxonomy" id="349967"/>
    <lineage>
        <taxon>Bacteria</taxon>
        <taxon>Pseudomonadati</taxon>
        <taxon>Pseudomonadota</taxon>
        <taxon>Gammaproteobacteria</taxon>
        <taxon>Enterobacterales</taxon>
        <taxon>Yersiniaceae</taxon>
        <taxon>Yersinia</taxon>
    </lineage>
</organism>
<name>A0ABP2EER1_YERMW</name>
<comment type="caution">
    <text evidence="2">The sequence shown here is derived from an EMBL/GenBank/DDBJ whole genome shotgun (WGS) entry which is preliminary data.</text>
</comment>
<feature type="transmembrane region" description="Helical" evidence="1">
    <location>
        <begin position="35"/>
        <end position="52"/>
    </location>
</feature>
<gene>
    <name evidence="2" type="ORF">ymoll0001_1780</name>
</gene>
<protein>
    <submittedName>
        <fullName evidence="2">Uncharacterized protein</fullName>
    </submittedName>
</protein>
<keyword evidence="1" id="KW-1133">Transmembrane helix</keyword>
<keyword evidence="1" id="KW-0812">Transmembrane</keyword>